<keyword evidence="10 18" id="KW-0808">Transferase</keyword>
<evidence type="ECO:0000256" key="19">
    <source>
        <dbReference type="SAM" id="Phobius"/>
    </source>
</evidence>
<feature type="transmembrane region" description="Helical" evidence="19">
    <location>
        <begin position="7"/>
        <end position="28"/>
    </location>
</feature>
<evidence type="ECO:0000256" key="7">
    <source>
        <dbReference type="ARBA" id="ARBA00019373"/>
    </source>
</evidence>
<comment type="subcellular location">
    <subcellularLocation>
        <location evidence="2">Cell membrane</location>
        <topology evidence="2">Multi-pass membrane protein</topology>
    </subcellularLocation>
</comment>
<keyword evidence="8" id="KW-1003">Cell membrane</keyword>
<evidence type="ECO:0000256" key="10">
    <source>
        <dbReference type="ARBA" id="ARBA00022679"/>
    </source>
</evidence>
<evidence type="ECO:0000256" key="17">
    <source>
        <dbReference type="ARBA" id="ARBA00023264"/>
    </source>
</evidence>
<keyword evidence="12 18" id="KW-0548">Nucleotidyltransferase</keyword>
<dbReference type="PANTHER" id="PTHR46382">
    <property type="entry name" value="PHOSPHATIDATE CYTIDYLYLTRANSFERASE"/>
    <property type="match status" value="1"/>
</dbReference>
<dbReference type="RefSeq" id="WP_258734957.1">
    <property type="nucleotide sequence ID" value="NZ_JANTHZ010000015.1"/>
</dbReference>
<evidence type="ECO:0000256" key="18">
    <source>
        <dbReference type="RuleBase" id="RU003938"/>
    </source>
</evidence>
<feature type="transmembrane region" description="Helical" evidence="19">
    <location>
        <begin position="34"/>
        <end position="51"/>
    </location>
</feature>
<comment type="catalytic activity">
    <reaction evidence="1 18">
        <text>a 1,2-diacyl-sn-glycero-3-phosphate + CTP + H(+) = a CDP-1,2-diacyl-sn-glycerol + diphosphate</text>
        <dbReference type="Rhea" id="RHEA:16229"/>
        <dbReference type="ChEBI" id="CHEBI:15378"/>
        <dbReference type="ChEBI" id="CHEBI:33019"/>
        <dbReference type="ChEBI" id="CHEBI:37563"/>
        <dbReference type="ChEBI" id="CHEBI:58332"/>
        <dbReference type="ChEBI" id="CHEBI:58608"/>
        <dbReference type="EC" id="2.7.7.41"/>
    </reaction>
</comment>
<reference evidence="20" key="1">
    <citation type="submission" date="2022-08" db="EMBL/GenBank/DDBJ databases">
        <authorList>
            <person name="Li F."/>
        </authorList>
    </citation>
    <scope>NUCLEOTIDE SEQUENCE</scope>
    <source>
        <strain evidence="20">MQZ15Z-1</strain>
    </source>
</reference>
<evidence type="ECO:0000256" key="3">
    <source>
        <dbReference type="ARBA" id="ARBA00005119"/>
    </source>
</evidence>
<dbReference type="InterPro" id="IPR000374">
    <property type="entry name" value="PC_trans"/>
</dbReference>
<evidence type="ECO:0000256" key="4">
    <source>
        <dbReference type="ARBA" id="ARBA00005189"/>
    </source>
</evidence>
<evidence type="ECO:0000256" key="15">
    <source>
        <dbReference type="ARBA" id="ARBA00023136"/>
    </source>
</evidence>
<dbReference type="Proteomes" id="UP001151088">
    <property type="component" value="Unassembled WGS sequence"/>
</dbReference>
<evidence type="ECO:0000256" key="13">
    <source>
        <dbReference type="ARBA" id="ARBA00022989"/>
    </source>
</evidence>
<evidence type="ECO:0000256" key="8">
    <source>
        <dbReference type="ARBA" id="ARBA00022475"/>
    </source>
</evidence>
<keyword evidence="9" id="KW-0444">Lipid biosynthesis</keyword>
<comment type="similarity">
    <text evidence="5 18">Belongs to the CDS family.</text>
</comment>
<sequence>MRLGADFLPRLASALVLAPVVIGAAILGGWPFEILVGVAAVLVLWEWVGIVGGRPRAVLVSVGGAGLLAALLILHIRPPASAVMIVALALVATALIARGGRTARLWTPFGVLYAAAMAIPVGVLRDDPALGLASLVWLFAVVWSTDVAAYFCGRLIGGRKLWPRVSPNKTWSGAIGGTAFGTLAGMIVVHLAGIESFMLAAPVAVLASVVSQAGDLFESSMKRRFGVKDSSALIPGHGGLMDRLDGFIAAAALALVVGLLRDGAAPAQGLLIW</sequence>
<organism evidence="20 21">
    <name type="scientific">Ancylobacter mangrovi</name>
    <dbReference type="NCBI Taxonomy" id="2972472"/>
    <lineage>
        <taxon>Bacteria</taxon>
        <taxon>Pseudomonadati</taxon>
        <taxon>Pseudomonadota</taxon>
        <taxon>Alphaproteobacteria</taxon>
        <taxon>Hyphomicrobiales</taxon>
        <taxon>Xanthobacteraceae</taxon>
        <taxon>Ancylobacter</taxon>
    </lineage>
</organism>
<gene>
    <name evidence="20" type="ORF">NVS89_22165</name>
</gene>
<evidence type="ECO:0000313" key="21">
    <source>
        <dbReference type="Proteomes" id="UP001151088"/>
    </source>
</evidence>
<protein>
    <recommendedName>
        <fullName evidence="7 18">Phosphatidate cytidylyltransferase</fullName>
        <ecNumber evidence="6 18">2.7.7.41</ecNumber>
    </recommendedName>
</protein>
<evidence type="ECO:0000256" key="9">
    <source>
        <dbReference type="ARBA" id="ARBA00022516"/>
    </source>
</evidence>
<name>A0A9X2T7U1_9HYPH</name>
<dbReference type="EMBL" id="JANTHZ010000015">
    <property type="protein sequence ID" value="MCS0497799.1"/>
    <property type="molecule type" value="Genomic_DNA"/>
</dbReference>
<evidence type="ECO:0000256" key="11">
    <source>
        <dbReference type="ARBA" id="ARBA00022692"/>
    </source>
</evidence>
<feature type="transmembrane region" description="Helical" evidence="19">
    <location>
        <begin position="58"/>
        <end position="76"/>
    </location>
</feature>
<dbReference type="GO" id="GO:0004605">
    <property type="term" value="F:phosphatidate cytidylyltransferase activity"/>
    <property type="evidence" value="ECO:0007669"/>
    <property type="project" value="UniProtKB-EC"/>
</dbReference>
<evidence type="ECO:0000256" key="1">
    <source>
        <dbReference type="ARBA" id="ARBA00001698"/>
    </source>
</evidence>
<comment type="pathway">
    <text evidence="3 18">Phospholipid metabolism; CDP-diacylglycerol biosynthesis; CDP-diacylglycerol from sn-glycerol 3-phosphate: step 3/3.</text>
</comment>
<dbReference type="EC" id="2.7.7.41" evidence="6 18"/>
<keyword evidence="15 19" id="KW-0472">Membrane</keyword>
<comment type="pathway">
    <text evidence="4">Lipid metabolism.</text>
</comment>
<keyword evidence="17" id="KW-1208">Phospholipid metabolism</keyword>
<dbReference type="PROSITE" id="PS01315">
    <property type="entry name" value="CDS"/>
    <property type="match status" value="1"/>
</dbReference>
<evidence type="ECO:0000256" key="14">
    <source>
        <dbReference type="ARBA" id="ARBA00023098"/>
    </source>
</evidence>
<dbReference type="PANTHER" id="PTHR46382:SF1">
    <property type="entry name" value="PHOSPHATIDATE CYTIDYLYLTRANSFERASE"/>
    <property type="match status" value="1"/>
</dbReference>
<keyword evidence="13 19" id="KW-1133">Transmembrane helix</keyword>
<evidence type="ECO:0000256" key="6">
    <source>
        <dbReference type="ARBA" id="ARBA00012487"/>
    </source>
</evidence>
<accession>A0A9X2T7U1</accession>
<evidence type="ECO:0000313" key="20">
    <source>
        <dbReference type="EMBL" id="MCS0497799.1"/>
    </source>
</evidence>
<proteinExistence type="inferred from homology"/>
<dbReference type="AlphaFoldDB" id="A0A9X2T7U1"/>
<feature type="transmembrane region" description="Helical" evidence="19">
    <location>
        <begin position="129"/>
        <end position="151"/>
    </location>
</feature>
<dbReference type="GO" id="GO:0005886">
    <property type="term" value="C:plasma membrane"/>
    <property type="evidence" value="ECO:0007669"/>
    <property type="project" value="UniProtKB-SubCell"/>
</dbReference>
<evidence type="ECO:0000256" key="5">
    <source>
        <dbReference type="ARBA" id="ARBA00010185"/>
    </source>
</evidence>
<dbReference type="GO" id="GO:0016024">
    <property type="term" value="P:CDP-diacylglycerol biosynthetic process"/>
    <property type="evidence" value="ECO:0007669"/>
    <property type="project" value="TreeGrafter"/>
</dbReference>
<feature type="transmembrane region" description="Helical" evidence="19">
    <location>
        <begin position="82"/>
        <end position="98"/>
    </location>
</feature>
<evidence type="ECO:0000256" key="2">
    <source>
        <dbReference type="ARBA" id="ARBA00004651"/>
    </source>
</evidence>
<keyword evidence="14" id="KW-0443">Lipid metabolism</keyword>
<evidence type="ECO:0000256" key="16">
    <source>
        <dbReference type="ARBA" id="ARBA00023209"/>
    </source>
</evidence>
<feature type="transmembrane region" description="Helical" evidence="19">
    <location>
        <begin position="105"/>
        <end position="123"/>
    </location>
</feature>
<comment type="caution">
    <text evidence="20">The sequence shown here is derived from an EMBL/GenBank/DDBJ whole genome shotgun (WGS) entry which is preliminary data.</text>
</comment>
<keyword evidence="16" id="KW-0594">Phospholipid biosynthesis</keyword>
<feature type="transmembrane region" description="Helical" evidence="19">
    <location>
        <begin position="171"/>
        <end position="191"/>
    </location>
</feature>
<keyword evidence="11 18" id="KW-0812">Transmembrane</keyword>
<keyword evidence="21" id="KW-1185">Reference proteome</keyword>
<dbReference type="Pfam" id="PF01148">
    <property type="entry name" value="CTP_transf_1"/>
    <property type="match status" value="1"/>
</dbReference>
<evidence type="ECO:0000256" key="12">
    <source>
        <dbReference type="ARBA" id="ARBA00022695"/>
    </source>
</evidence>